<evidence type="ECO:0000313" key="3">
    <source>
        <dbReference type="Proteomes" id="UP000283210"/>
    </source>
</evidence>
<feature type="compositionally biased region" description="Gly residues" evidence="1">
    <location>
        <begin position="63"/>
        <end position="78"/>
    </location>
</feature>
<dbReference type="AlphaFoldDB" id="A0A437D1S2"/>
<name>A0A437D1S2_ORYJA</name>
<protein>
    <submittedName>
        <fullName evidence="2">Uncharacterized protein</fullName>
    </submittedName>
</protein>
<evidence type="ECO:0000256" key="1">
    <source>
        <dbReference type="SAM" id="MobiDB-lite"/>
    </source>
</evidence>
<accession>A0A437D1S2</accession>
<sequence length="91" mass="9145">MDILACRSEENSYNILPSAATMLFHSLPGGDVHGVVEEMDRRGKGESTAISSAIDMGESETVGSGGERGPLGLGGAGSVGPVCAAHSSAQI</sequence>
<organism evidence="2 3">
    <name type="scientific">Oryzias javanicus</name>
    <name type="common">Javanese ricefish</name>
    <name type="synonym">Aplocheilus javanicus</name>
    <dbReference type="NCBI Taxonomy" id="123683"/>
    <lineage>
        <taxon>Eukaryota</taxon>
        <taxon>Metazoa</taxon>
        <taxon>Chordata</taxon>
        <taxon>Craniata</taxon>
        <taxon>Vertebrata</taxon>
        <taxon>Euteleostomi</taxon>
        <taxon>Actinopterygii</taxon>
        <taxon>Neopterygii</taxon>
        <taxon>Teleostei</taxon>
        <taxon>Neoteleostei</taxon>
        <taxon>Acanthomorphata</taxon>
        <taxon>Ovalentaria</taxon>
        <taxon>Atherinomorphae</taxon>
        <taxon>Beloniformes</taxon>
        <taxon>Adrianichthyidae</taxon>
        <taxon>Oryziinae</taxon>
        <taxon>Oryzias</taxon>
    </lineage>
</organism>
<reference evidence="2 3" key="2">
    <citation type="submission" date="2019-01" db="EMBL/GenBank/DDBJ databases">
        <title>A chromosome length genome reference of the Java medaka (oryzias javanicus).</title>
        <authorList>
            <person name="Herpin A."/>
            <person name="Takehana Y."/>
            <person name="Naruse K."/>
            <person name="Ansai S."/>
            <person name="Kawaguchi M."/>
        </authorList>
    </citation>
    <scope>NUCLEOTIDE SEQUENCE [LARGE SCALE GENOMIC DNA]</scope>
    <source>
        <strain evidence="2">RS831</strain>
        <tissue evidence="2">Whole body</tissue>
    </source>
</reference>
<dbReference type="OrthoDB" id="9990008at2759"/>
<dbReference type="Proteomes" id="UP000283210">
    <property type="component" value="Chromosome 9"/>
</dbReference>
<feature type="region of interest" description="Disordered" evidence="1">
    <location>
        <begin position="38"/>
        <end position="79"/>
    </location>
</feature>
<reference evidence="2 3" key="1">
    <citation type="submission" date="2018-11" db="EMBL/GenBank/DDBJ databases">
        <authorList>
            <person name="Lopez-Roques C."/>
            <person name="Donnadieu C."/>
            <person name="Bouchez O."/>
            <person name="Klopp C."/>
            <person name="Cabau C."/>
            <person name="Zahm M."/>
        </authorList>
    </citation>
    <scope>NUCLEOTIDE SEQUENCE [LARGE SCALE GENOMIC DNA]</scope>
    <source>
        <strain evidence="2">RS831</strain>
        <tissue evidence="2">Whole body</tissue>
    </source>
</reference>
<evidence type="ECO:0000313" key="2">
    <source>
        <dbReference type="EMBL" id="RVE68659.1"/>
    </source>
</evidence>
<proteinExistence type="predicted"/>
<gene>
    <name evidence="2" type="ORF">OJAV_G00094130</name>
</gene>
<keyword evidence="3" id="KW-1185">Reference proteome</keyword>
<dbReference type="EMBL" id="CM012445">
    <property type="protein sequence ID" value="RVE68659.1"/>
    <property type="molecule type" value="Genomic_DNA"/>
</dbReference>